<organism evidence="1 2">
    <name type="scientific">Hyunsoonleella flava</name>
    <dbReference type="NCBI Taxonomy" id="2527939"/>
    <lineage>
        <taxon>Bacteria</taxon>
        <taxon>Pseudomonadati</taxon>
        <taxon>Bacteroidota</taxon>
        <taxon>Flavobacteriia</taxon>
        <taxon>Flavobacteriales</taxon>
        <taxon>Flavobacteriaceae</taxon>
    </lineage>
</organism>
<evidence type="ECO:0000313" key="1">
    <source>
        <dbReference type="EMBL" id="TBN04744.1"/>
    </source>
</evidence>
<accession>A0A4V6MT53</accession>
<gene>
    <name evidence="1" type="ORF">EYD45_05645</name>
</gene>
<dbReference type="EMBL" id="SIRT01000003">
    <property type="protein sequence ID" value="TBN04744.1"/>
    <property type="molecule type" value="Genomic_DNA"/>
</dbReference>
<dbReference type="AlphaFoldDB" id="A0A4V6MT53"/>
<keyword evidence="2" id="KW-1185">Reference proteome</keyword>
<dbReference type="RefSeq" id="WP_130963441.1">
    <property type="nucleotide sequence ID" value="NZ_SIRT01000003.1"/>
</dbReference>
<sequence length="140" mass="16466">MESVKQTHFYSEVLKELNYPFGDVFIFKGFVVAEIKQGVVVSWMEHARHFVQDVAYYLGTDGKDVVYISNRINSYSVKAVDWLKFFKSDYSMKAYCVVSNNPMNKMNLMVENLFFNNKIKHFMSLYEAINWVKKELDEVA</sequence>
<comment type="caution">
    <text evidence="1">The sequence shown here is derived from an EMBL/GenBank/DDBJ whole genome shotgun (WGS) entry which is preliminary data.</text>
</comment>
<evidence type="ECO:0000313" key="2">
    <source>
        <dbReference type="Proteomes" id="UP000291142"/>
    </source>
</evidence>
<reference evidence="1 2" key="1">
    <citation type="submission" date="2019-02" db="EMBL/GenBank/DDBJ databases">
        <title>Hyunsoonleella sp., isolated from marine sediment.</title>
        <authorList>
            <person name="Liu B.-T."/>
        </authorList>
    </citation>
    <scope>NUCLEOTIDE SEQUENCE [LARGE SCALE GENOMIC DNA]</scope>
    <source>
        <strain evidence="1 2">T58</strain>
    </source>
</reference>
<protein>
    <recommendedName>
        <fullName evidence="3">STAS/SEC14 domain-containing protein</fullName>
    </recommendedName>
</protein>
<name>A0A4V6MT53_9FLAO</name>
<dbReference type="Proteomes" id="UP000291142">
    <property type="component" value="Unassembled WGS sequence"/>
</dbReference>
<proteinExistence type="predicted"/>
<dbReference type="OrthoDB" id="1144611at2"/>
<evidence type="ECO:0008006" key="3">
    <source>
        <dbReference type="Google" id="ProtNLM"/>
    </source>
</evidence>